<organism evidence="2 3">
    <name type="scientific">Glomerella acutata</name>
    <name type="common">Colletotrichum acutatum</name>
    <dbReference type="NCBI Taxonomy" id="27357"/>
    <lineage>
        <taxon>Eukaryota</taxon>
        <taxon>Fungi</taxon>
        <taxon>Dikarya</taxon>
        <taxon>Ascomycota</taxon>
        <taxon>Pezizomycotina</taxon>
        <taxon>Sordariomycetes</taxon>
        <taxon>Hypocreomycetidae</taxon>
        <taxon>Glomerellales</taxon>
        <taxon>Glomerellaceae</taxon>
        <taxon>Colletotrichum</taxon>
        <taxon>Colletotrichum acutatum species complex</taxon>
    </lineage>
</organism>
<protein>
    <submittedName>
        <fullName evidence="2">Uncharacterized protein</fullName>
    </submittedName>
</protein>
<sequence length="133" mass="15236">MPSFHEGQHAKRKEGAFLLLSLLLFLFLSVSLSFPMFFSQGNTSRRYLTQWKVPKIVRHVPGILSWYGVSNGRKRGRYATAQNQRNKTHCGRKLGKEGRKSAGRRKGSRCHWTSVTTCPATPSGWLNWDVMIR</sequence>
<reference evidence="2" key="1">
    <citation type="submission" date="2021-12" db="EMBL/GenBank/DDBJ databases">
        <title>Comparative genomics, transcriptomics and evolutionary studies reveal genomic signatures of adaptation to plant cell wall in hemibiotrophic fungi.</title>
        <authorList>
            <consortium name="DOE Joint Genome Institute"/>
            <person name="Baroncelli R."/>
            <person name="Diaz J.F."/>
            <person name="Benocci T."/>
            <person name="Peng M."/>
            <person name="Battaglia E."/>
            <person name="Haridas S."/>
            <person name="Andreopoulos W."/>
            <person name="Labutti K."/>
            <person name="Pangilinan J."/>
            <person name="Floch G.L."/>
            <person name="Makela M.R."/>
            <person name="Henrissat B."/>
            <person name="Grigoriev I.V."/>
            <person name="Crouch J.A."/>
            <person name="De Vries R.P."/>
            <person name="Sukno S.A."/>
            <person name="Thon M.R."/>
        </authorList>
    </citation>
    <scope>NUCLEOTIDE SEQUENCE</scope>
    <source>
        <strain evidence="2">CBS 112980</strain>
    </source>
</reference>
<accession>A0AAD8UMY1</accession>
<dbReference type="RefSeq" id="XP_060364965.1">
    <property type="nucleotide sequence ID" value="XM_060508282.1"/>
</dbReference>
<evidence type="ECO:0000313" key="3">
    <source>
        <dbReference type="Proteomes" id="UP001244207"/>
    </source>
</evidence>
<proteinExistence type="predicted"/>
<name>A0AAD8UMY1_GLOAC</name>
<dbReference type="AlphaFoldDB" id="A0AAD8UMY1"/>
<evidence type="ECO:0000256" key="1">
    <source>
        <dbReference type="SAM" id="MobiDB-lite"/>
    </source>
</evidence>
<evidence type="ECO:0000313" key="2">
    <source>
        <dbReference type="EMBL" id="KAK1724910.1"/>
    </source>
</evidence>
<dbReference type="GeneID" id="85392181"/>
<dbReference type="Proteomes" id="UP001244207">
    <property type="component" value="Unassembled WGS sequence"/>
</dbReference>
<gene>
    <name evidence="2" type="ORF">BDZ83DRAFT_621656</name>
</gene>
<comment type="caution">
    <text evidence="2">The sequence shown here is derived from an EMBL/GenBank/DDBJ whole genome shotgun (WGS) entry which is preliminary data.</text>
</comment>
<feature type="region of interest" description="Disordered" evidence="1">
    <location>
        <begin position="86"/>
        <end position="106"/>
    </location>
</feature>
<dbReference type="EMBL" id="JAHMHS010000047">
    <property type="protein sequence ID" value="KAK1724910.1"/>
    <property type="molecule type" value="Genomic_DNA"/>
</dbReference>
<keyword evidence="3" id="KW-1185">Reference proteome</keyword>